<sequence length="588" mass="66600">MFEQHYEAELRNLREAGKEFAKAHPERAAALNMDRFAAPDPYVERLFEGFAFIAAQLRQKLVDDLPELTEGVVSLLWPNYMRMIPSLAIQEFVPKKHVLQQVQTLARGLRVRSNPVGSSGTQCEYRSTQAVELAPIHLVHAQPDINEAGRSVIRLQFELEEQANWAKLGLQKLRLFLHADAPVAFSLRHYLLDTVERITVTALDGTPSRSELSGAARFKQVGFSAEERLWPSSNTAFAGYELLQEYFAFREKFLFIDLTGLAELSLSAETRRFTLDCVLNKALPADMRFDAENIRLHCTPIVNLFELEAEPIAVDMTRDEYRLNPLLREGALIETYSVDEVVAFNHSDGARLPYVPFSSFKHRGGLGRDESPERYYHARPRQGASGHHETWLVLGGHAQVDVDNPARETLSVRLTGTNGMLPRKALRDATITQIVAGSPDLERCHNITSPTLPQYPPTDDRFHWRLISHLLPSLMSLIDAEVMRSTLALYDWSEQEANRRRIDGVRKLSCERSHRMHKGAIISGYAIQLDLQGSHFADEGDLRLFGAILCEFFRLYVPINAYADLTLNVLPRGNKLHWKCDIGAMSVM</sequence>
<comment type="caution">
    <text evidence="1">The sequence shown here is derived from an EMBL/GenBank/DDBJ whole genome shotgun (WGS) entry which is preliminary data.</text>
</comment>
<dbReference type="PIRSF" id="PIRSF028304">
    <property type="entry name" value="UCP028304"/>
    <property type="match status" value="1"/>
</dbReference>
<reference evidence="1 2" key="1">
    <citation type="submission" date="2022-10" db="EMBL/GenBank/DDBJ databases">
        <title>paucibacter sp. hw8 Genome sequencing.</title>
        <authorList>
            <person name="Park S."/>
        </authorList>
    </citation>
    <scope>NUCLEOTIDE SEQUENCE [LARGE SCALE GENOMIC DNA]</scope>
    <source>
        <strain evidence="2">hw8</strain>
    </source>
</reference>
<dbReference type="Pfam" id="PF05947">
    <property type="entry name" value="T6SS_TssF"/>
    <property type="match status" value="1"/>
</dbReference>
<accession>A0ABT5KQW5</accession>
<name>A0ABT5KQW5_9BURK</name>
<proteinExistence type="predicted"/>
<dbReference type="EMBL" id="JAQQXS010000006">
    <property type="protein sequence ID" value="MDC8785309.1"/>
    <property type="molecule type" value="Genomic_DNA"/>
</dbReference>
<gene>
    <name evidence="1" type="primary">tssF</name>
    <name evidence="1" type="ORF">PRZ01_08920</name>
</gene>
<organism evidence="1 2">
    <name type="scientific">Roseateles koreensis</name>
    <dbReference type="NCBI Taxonomy" id="2987526"/>
    <lineage>
        <taxon>Bacteria</taxon>
        <taxon>Pseudomonadati</taxon>
        <taxon>Pseudomonadota</taxon>
        <taxon>Betaproteobacteria</taxon>
        <taxon>Burkholderiales</taxon>
        <taxon>Sphaerotilaceae</taxon>
        <taxon>Roseateles</taxon>
    </lineage>
</organism>
<dbReference type="RefSeq" id="WP_273596412.1">
    <property type="nucleotide sequence ID" value="NZ_JAQQXS010000006.1"/>
</dbReference>
<dbReference type="Proteomes" id="UP001219862">
    <property type="component" value="Unassembled WGS sequence"/>
</dbReference>
<evidence type="ECO:0000313" key="1">
    <source>
        <dbReference type="EMBL" id="MDC8785309.1"/>
    </source>
</evidence>
<dbReference type="PANTHER" id="PTHR35370">
    <property type="entry name" value="CYTOPLASMIC PROTEIN-RELATED-RELATED"/>
    <property type="match status" value="1"/>
</dbReference>
<protein>
    <submittedName>
        <fullName evidence="1">Type VI secretion system baseplate subunit TssF</fullName>
    </submittedName>
</protein>
<dbReference type="PANTHER" id="PTHR35370:SF4">
    <property type="entry name" value="TYPE VI SECRETION SYSTEM BASEPLATE SUBUNIT TSSF"/>
    <property type="match status" value="1"/>
</dbReference>
<keyword evidence="2" id="KW-1185">Reference proteome</keyword>
<dbReference type="NCBIfam" id="TIGR03359">
    <property type="entry name" value="VI_chp_6"/>
    <property type="match status" value="1"/>
</dbReference>
<dbReference type="InterPro" id="IPR010272">
    <property type="entry name" value="T6SS_TssF"/>
</dbReference>
<evidence type="ECO:0000313" key="2">
    <source>
        <dbReference type="Proteomes" id="UP001219862"/>
    </source>
</evidence>